<dbReference type="InterPro" id="IPR027417">
    <property type="entry name" value="P-loop_NTPase"/>
</dbReference>
<dbReference type="AlphaFoldDB" id="A0A1G7SLE2"/>
<dbReference type="GO" id="GO:0005524">
    <property type="term" value="F:ATP binding"/>
    <property type="evidence" value="ECO:0007669"/>
    <property type="project" value="InterPro"/>
</dbReference>
<evidence type="ECO:0000313" key="2">
    <source>
        <dbReference type="EMBL" id="SDG23259.1"/>
    </source>
</evidence>
<evidence type="ECO:0000259" key="1">
    <source>
        <dbReference type="Pfam" id="PF04851"/>
    </source>
</evidence>
<accession>A0A1G7SLE2</accession>
<dbReference type="SUPFAM" id="SSF52540">
    <property type="entry name" value="P-loop containing nucleoside triphosphate hydrolases"/>
    <property type="match status" value="1"/>
</dbReference>
<dbReference type="GO" id="GO:0003677">
    <property type="term" value="F:DNA binding"/>
    <property type="evidence" value="ECO:0007669"/>
    <property type="project" value="InterPro"/>
</dbReference>
<keyword evidence="3" id="KW-1185">Reference proteome</keyword>
<dbReference type="Gene3D" id="3.40.50.300">
    <property type="entry name" value="P-loop containing nucleotide triphosphate hydrolases"/>
    <property type="match status" value="1"/>
</dbReference>
<evidence type="ECO:0000313" key="3">
    <source>
        <dbReference type="Proteomes" id="UP000199076"/>
    </source>
</evidence>
<reference evidence="3" key="1">
    <citation type="submission" date="2016-10" db="EMBL/GenBank/DDBJ databases">
        <authorList>
            <person name="Varghese N."/>
            <person name="Submissions S."/>
        </authorList>
    </citation>
    <scope>NUCLEOTIDE SEQUENCE [LARGE SCALE GENOMIC DNA]</scope>
    <source>
        <strain evidence="3">IBRC-M 10760</strain>
    </source>
</reference>
<dbReference type="EMBL" id="FNBK01000019">
    <property type="protein sequence ID" value="SDG23259.1"/>
    <property type="molecule type" value="Genomic_DNA"/>
</dbReference>
<dbReference type="Pfam" id="PF04851">
    <property type="entry name" value="ResIII"/>
    <property type="match status" value="1"/>
</dbReference>
<protein>
    <submittedName>
        <fullName evidence="2">Type III restriction enzyme, res subunit</fullName>
    </submittedName>
</protein>
<dbReference type="GO" id="GO:0016787">
    <property type="term" value="F:hydrolase activity"/>
    <property type="evidence" value="ECO:0007669"/>
    <property type="project" value="InterPro"/>
</dbReference>
<dbReference type="Proteomes" id="UP000199076">
    <property type="component" value="Unassembled WGS sequence"/>
</dbReference>
<feature type="non-terminal residue" evidence="2">
    <location>
        <position position="102"/>
    </location>
</feature>
<dbReference type="STRING" id="660518.SAMN05216218_1191"/>
<organism evidence="2 3">
    <name type="scientific">Halorientalis regularis</name>
    <dbReference type="NCBI Taxonomy" id="660518"/>
    <lineage>
        <taxon>Archaea</taxon>
        <taxon>Methanobacteriati</taxon>
        <taxon>Methanobacteriota</taxon>
        <taxon>Stenosarchaea group</taxon>
        <taxon>Halobacteria</taxon>
        <taxon>Halobacteriales</taxon>
        <taxon>Haloarculaceae</taxon>
        <taxon>Halorientalis</taxon>
    </lineage>
</organism>
<gene>
    <name evidence="2" type="ORF">SAMN05216218_1191</name>
</gene>
<dbReference type="RefSeq" id="WP_175452935.1">
    <property type="nucleotide sequence ID" value="NZ_FNBK01000019.1"/>
</dbReference>
<feature type="domain" description="Helicase/UvrB N-terminal" evidence="1">
    <location>
        <begin position="15"/>
        <end position="55"/>
    </location>
</feature>
<dbReference type="InterPro" id="IPR006935">
    <property type="entry name" value="Helicase/UvrB_N"/>
</dbReference>
<proteinExistence type="predicted"/>
<sequence length="102" mass="11064">MEPGRIHQEFPAPSYRGYQKQALTQIKKAYQDGNDVVLIRAPTGSGKSLLARAIAGCADTLSEVESEDAATDAYYTTPQVSQIDDVAEDELLDDFDVLKGKG</sequence>
<dbReference type="OrthoDB" id="381270at2157"/>
<name>A0A1G7SLE2_9EURY</name>